<evidence type="ECO:0000256" key="1">
    <source>
        <dbReference type="SAM" id="MobiDB-lite"/>
    </source>
</evidence>
<name>A0A6J4MVM9_9BACT</name>
<reference evidence="2" key="1">
    <citation type="submission" date="2020-02" db="EMBL/GenBank/DDBJ databases">
        <authorList>
            <person name="Meier V. D."/>
        </authorList>
    </citation>
    <scope>NUCLEOTIDE SEQUENCE</scope>
    <source>
        <strain evidence="2">AVDCRST_MAG89</strain>
    </source>
</reference>
<dbReference type="EMBL" id="CADCTV010000894">
    <property type="protein sequence ID" value="CAA9367923.1"/>
    <property type="molecule type" value="Genomic_DNA"/>
</dbReference>
<feature type="region of interest" description="Disordered" evidence="1">
    <location>
        <begin position="1"/>
        <end position="42"/>
    </location>
</feature>
<feature type="non-terminal residue" evidence="2">
    <location>
        <position position="1"/>
    </location>
</feature>
<feature type="region of interest" description="Disordered" evidence="1">
    <location>
        <begin position="66"/>
        <end position="134"/>
    </location>
</feature>
<protein>
    <submittedName>
        <fullName evidence="2">Uncharacterized protein</fullName>
    </submittedName>
</protein>
<gene>
    <name evidence="2" type="ORF">AVDCRST_MAG89-4273</name>
</gene>
<evidence type="ECO:0000313" key="2">
    <source>
        <dbReference type="EMBL" id="CAA9367923.1"/>
    </source>
</evidence>
<feature type="compositionally biased region" description="Basic and acidic residues" evidence="1">
    <location>
        <begin position="66"/>
        <end position="77"/>
    </location>
</feature>
<proteinExistence type="predicted"/>
<feature type="non-terminal residue" evidence="2">
    <location>
        <position position="134"/>
    </location>
</feature>
<organism evidence="2">
    <name type="scientific">uncultured Gemmatimonadota bacterium</name>
    <dbReference type="NCBI Taxonomy" id="203437"/>
    <lineage>
        <taxon>Bacteria</taxon>
        <taxon>Pseudomonadati</taxon>
        <taxon>Gemmatimonadota</taxon>
        <taxon>environmental samples</taxon>
    </lineage>
</organism>
<accession>A0A6J4MVM9</accession>
<dbReference type="AlphaFoldDB" id="A0A6J4MVM9"/>
<sequence>ACPRAGLHGVGNRHRAVSAAGGGGQVLRPQPRPCGRGRPGGRVVLPEVQRKAHAVLRRRRADADLRRLPRRAADHRAARGGNDAAVRLSAPADVRGPAGDGGLHPVRLRLHGRADRHPAHRSGRAAPTWRDRGM</sequence>